<dbReference type="PANTHER" id="PTHR21340">
    <property type="entry name" value="DIADENOSINE 5,5-P1,P4-TETRAPHOSPHATE PYROPHOSPHOHYDROLASE MUTT"/>
    <property type="match status" value="1"/>
</dbReference>
<dbReference type="CDD" id="cd03673">
    <property type="entry name" value="NUDIX_Ap6A_hydrolase"/>
    <property type="match status" value="1"/>
</dbReference>
<feature type="domain" description="Nudix hydrolase" evidence="2">
    <location>
        <begin position="14"/>
        <end position="135"/>
    </location>
</feature>
<dbReference type="SUPFAM" id="SSF55811">
    <property type="entry name" value="Nudix"/>
    <property type="match status" value="1"/>
</dbReference>
<dbReference type="AlphaFoldDB" id="A0A6J6PHU9"/>
<dbReference type="InterPro" id="IPR020084">
    <property type="entry name" value="NUDIX_hydrolase_CS"/>
</dbReference>
<reference evidence="3" key="1">
    <citation type="submission" date="2020-05" db="EMBL/GenBank/DDBJ databases">
        <authorList>
            <person name="Chiriac C."/>
            <person name="Salcher M."/>
            <person name="Ghai R."/>
            <person name="Kavagutti S V."/>
        </authorList>
    </citation>
    <scope>NUCLEOTIDE SEQUENCE</scope>
</reference>
<dbReference type="PANTHER" id="PTHR21340:SF0">
    <property type="entry name" value="BIS(5'-NUCLEOSYL)-TETRAPHOSPHATASE [ASYMMETRICAL]"/>
    <property type="match status" value="1"/>
</dbReference>
<sequence>MRLAPFRFGFGGRTRVRAAGGVIIRDGAVLLVYREVYDDWAFPKGKLDPGESWQVAAIREVEEEAGLACTIVGDAGRTFYVDGNGRQKEVRYYRMTAAGDAQAQNEIDAVRWVPIDEAMTLLSYPRDRELLSRLR</sequence>
<dbReference type="InterPro" id="IPR000086">
    <property type="entry name" value="NUDIX_hydrolase_dom"/>
</dbReference>
<dbReference type="PRINTS" id="PR00502">
    <property type="entry name" value="NUDIXFAMILY"/>
</dbReference>
<dbReference type="GO" id="GO:0006754">
    <property type="term" value="P:ATP biosynthetic process"/>
    <property type="evidence" value="ECO:0007669"/>
    <property type="project" value="TreeGrafter"/>
</dbReference>
<dbReference type="InterPro" id="IPR015797">
    <property type="entry name" value="NUDIX_hydrolase-like_dom_sf"/>
</dbReference>
<dbReference type="PROSITE" id="PS51462">
    <property type="entry name" value="NUDIX"/>
    <property type="match status" value="1"/>
</dbReference>
<name>A0A6J6PHU9_9ZZZZ</name>
<dbReference type="GO" id="GO:0004081">
    <property type="term" value="F:bis(5'-nucleosyl)-tetraphosphatase (asymmetrical) activity"/>
    <property type="evidence" value="ECO:0007669"/>
    <property type="project" value="TreeGrafter"/>
</dbReference>
<dbReference type="Pfam" id="PF00293">
    <property type="entry name" value="NUDIX"/>
    <property type="match status" value="1"/>
</dbReference>
<organism evidence="3">
    <name type="scientific">freshwater metagenome</name>
    <dbReference type="NCBI Taxonomy" id="449393"/>
    <lineage>
        <taxon>unclassified sequences</taxon>
        <taxon>metagenomes</taxon>
        <taxon>ecological metagenomes</taxon>
    </lineage>
</organism>
<evidence type="ECO:0000259" key="2">
    <source>
        <dbReference type="PROSITE" id="PS51462"/>
    </source>
</evidence>
<dbReference type="EMBL" id="CAEZXP010000003">
    <property type="protein sequence ID" value="CAB4699071.1"/>
    <property type="molecule type" value="Genomic_DNA"/>
</dbReference>
<accession>A0A6J6PHU9</accession>
<evidence type="ECO:0000256" key="1">
    <source>
        <dbReference type="ARBA" id="ARBA00022801"/>
    </source>
</evidence>
<evidence type="ECO:0000313" key="3">
    <source>
        <dbReference type="EMBL" id="CAB4699071.1"/>
    </source>
</evidence>
<proteinExistence type="predicted"/>
<keyword evidence="1" id="KW-0378">Hydrolase</keyword>
<dbReference type="InterPro" id="IPR020476">
    <property type="entry name" value="Nudix_hydrolase"/>
</dbReference>
<protein>
    <submittedName>
        <fullName evidence="3">Unannotated protein</fullName>
    </submittedName>
</protein>
<dbReference type="PROSITE" id="PS00893">
    <property type="entry name" value="NUDIX_BOX"/>
    <property type="match status" value="1"/>
</dbReference>
<dbReference type="InterPro" id="IPR051325">
    <property type="entry name" value="Nudix_hydrolase_domain"/>
</dbReference>
<dbReference type="GO" id="GO:0006167">
    <property type="term" value="P:AMP biosynthetic process"/>
    <property type="evidence" value="ECO:0007669"/>
    <property type="project" value="TreeGrafter"/>
</dbReference>
<gene>
    <name evidence="3" type="ORF">UFOPK2399_01229</name>
</gene>
<dbReference type="Gene3D" id="3.90.79.10">
    <property type="entry name" value="Nucleoside Triphosphate Pyrophosphohydrolase"/>
    <property type="match status" value="1"/>
</dbReference>